<evidence type="ECO:0000313" key="1">
    <source>
        <dbReference type="EMBL" id="VEL32523.1"/>
    </source>
</evidence>
<reference evidence="1" key="1">
    <citation type="submission" date="2018-11" db="EMBL/GenBank/DDBJ databases">
        <authorList>
            <consortium name="Pathogen Informatics"/>
        </authorList>
    </citation>
    <scope>NUCLEOTIDE SEQUENCE</scope>
</reference>
<keyword evidence="2" id="KW-1185">Reference proteome</keyword>
<organism evidence="1 2">
    <name type="scientific">Protopolystoma xenopodis</name>
    <dbReference type="NCBI Taxonomy" id="117903"/>
    <lineage>
        <taxon>Eukaryota</taxon>
        <taxon>Metazoa</taxon>
        <taxon>Spiralia</taxon>
        <taxon>Lophotrochozoa</taxon>
        <taxon>Platyhelminthes</taxon>
        <taxon>Monogenea</taxon>
        <taxon>Polyopisthocotylea</taxon>
        <taxon>Polystomatidea</taxon>
        <taxon>Polystomatidae</taxon>
        <taxon>Protopolystoma</taxon>
    </lineage>
</organism>
<dbReference type="Proteomes" id="UP000784294">
    <property type="component" value="Unassembled WGS sequence"/>
</dbReference>
<dbReference type="EMBL" id="CAAALY010244291">
    <property type="protein sequence ID" value="VEL32523.1"/>
    <property type="molecule type" value="Genomic_DNA"/>
</dbReference>
<proteinExistence type="predicted"/>
<evidence type="ECO:0000313" key="2">
    <source>
        <dbReference type="Proteomes" id="UP000784294"/>
    </source>
</evidence>
<gene>
    <name evidence="1" type="ORF">PXEA_LOCUS25963</name>
</gene>
<accession>A0A448XB34</accession>
<name>A0A448XB34_9PLAT</name>
<comment type="caution">
    <text evidence="1">The sequence shown here is derived from an EMBL/GenBank/DDBJ whole genome shotgun (WGS) entry which is preliminary data.</text>
</comment>
<dbReference type="AlphaFoldDB" id="A0A448XB34"/>
<protein>
    <submittedName>
        <fullName evidence="1">Uncharacterized protein</fullName>
    </submittedName>
</protein>
<sequence>MLFHIAQVSGRQDKPKLRRYTTMTNTSYHTKHGRSDLPRASVTELGSRQQCRRLTDGGGLENHRTSQMVESISGLSGKPHSWCQVPDWTVGRMGPNISQVAIVDSIFSDHRIPTSGKSHIFCTYP</sequence>